<dbReference type="Proteomes" id="UP001329430">
    <property type="component" value="Chromosome 3"/>
</dbReference>
<dbReference type="Pfam" id="PF01359">
    <property type="entry name" value="Transposase_1"/>
    <property type="match status" value="1"/>
</dbReference>
<dbReference type="InterPro" id="IPR036397">
    <property type="entry name" value="RNaseH_sf"/>
</dbReference>
<proteinExistence type="predicted"/>
<dbReference type="PANTHER" id="PTHR46060">
    <property type="entry name" value="MARINER MOS1 TRANSPOSASE-LIKE PROTEIN"/>
    <property type="match status" value="1"/>
</dbReference>
<dbReference type="InterPro" id="IPR052709">
    <property type="entry name" value="Transposase-MT_Hybrid"/>
</dbReference>
<dbReference type="EMBL" id="JAVRBK010000003">
    <property type="protein sequence ID" value="KAK5646920.1"/>
    <property type="molecule type" value="Genomic_DNA"/>
</dbReference>
<keyword evidence="2" id="KW-1185">Reference proteome</keyword>
<evidence type="ECO:0008006" key="3">
    <source>
        <dbReference type="Google" id="ProtNLM"/>
    </source>
</evidence>
<evidence type="ECO:0000313" key="2">
    <source>
        <dbReference type="Proteomes" id="UP001329430"/>
    </source>
</evidence>
<dbReference type="Gene3D" id="3.30.420.10">
    <property type="entry name" value="Ribonuclease H-like superfamily/Ribonuclease H"/>
    <property type="match status" value="1"/>
</dbReference>
<organism evidence="1 2">
    <name type="scientific">Pyrocoelia pectoralis</name>
    <dbReference type="NCBI Taxonomy" id="417401"/>
    <lineage>
        <taxon>Eukaryota</taxon>
        <taxon>Metazoa</taxon>
        <taxon>Ecdysozoa</taxon>
        <taxon>Arthropoda</taxon>
        <taxon>Hexapoda</taxon>
        <taxon>Insecta</taxon>
        <taxon>Pterygota</taxon>
        <taxon>Neoptera</taxon>
        <taxon>Endopterygota</taxon>
        <taxon>Coleoptera</taxon>
        <taxon>Polyphaga</taxon>
        <taxon>Elateriformia</taxon>
        <taxon>Elateroidea</taxon>
        <taxon>Lampyridae</taxon>
        <taxon>Lampyrinae</taxon>
        <taxon>Pyrocoelia</taxon>
    </lineage>
</organism>
<dbReference type="InterPro" id="IPR001888">
    <property type="entry name" value="Transposase_1"/>
</dbReference>
<reference evidence="1 2" key="1">
    <citation type="journal article" date="2024" name="Insects">
        <title>An Improved Chromosome-Level Genome Assembly of the Firefly Pyrocoelia pectoralis.</title>
        <authorList>
            <person name="Fu X."/>
            <person name="Meyer-Rochow V.B."/>
            <person name="Ballantyne L."/>
            <person name="Zhu X."/>
        </authorList>
    </citation>
    <scope>NUCLEOTIDE SEQUENCE [LARGE SCALE GENOMIC DNA]</scope>
    <source>
        <strain evidence="1">XCY_ONT2</strain>
    </source>
</reference>
<comment type="caution">
    <text evidence="1">The sequence shown here is derived from an EMBL/GenBank/DDBJ whole genome shotgun (WGS) entry which is preliminary data.</text>
</comment>
<accession>A0AAN7VEP1</accession>
<dbReference type="AlphaFoldDB" id="A0AAN7VEP1"/>
<dbReference type="GO" id="GO:0003676">
    <property type="term" value="F:nucleic acid binding"/>
    <property type="evidence" value="ECO:0007669"/>
    <property type="project" value="InterPro"/>
</dbReference>
<gene>
    <name evidence="1" type="ORF">RI129_005384</name>
</gene>
<protein>
    <recommendedName>
        <fullName evidence="3">Transposase</fullName>
    </recommendedName>
</protein>
<name>A0AAN7VEP1_9COLE</name>
<dbReference type="PANTHER" id="PTHR46060:SF1">
    <property type="entry name" value="MARINER MOS1 TRANSPOSASE-LIKE PROTEIN"/>
    <property type="match status" value="1"/>
</dbReference>
<sequence>MVETWFADFKCGRRNTDDAERSGRPNSAIVPENIKKIRKMVLVGRKLKLREIADTLNISEGNVFSILHEHLSMRKLCSKWVPRLLTRCLVVFRRNKKNFSMRYVTMDETWIHHYTPESKRQLAEWTAKDENRPKRPKTQISAGKVLVFVFWDAHGILFIDYLEKLRTINSEYYMALLVRLKEEIAKTTTPLEQENQNNAPCHKSIAKIAKLPNCTLNCFPIHRILRTSLPATTTCLQT</sequence>
<evidence type="ECO:0000313" key="1">
    <source>
        <dbReference type="EMBL" id="KAK5646920.1"/>
    </source>
</evidence>